<proteinExistence type="predicted"/>
<dbReference type="InterPro" id="IPR047153">
    <property type="entry name" value="TRIM45/56/19-like"/>
</dbReference>
<keyword evidence="7" id="KW-1185">Reference proteome</keyword>
<evidence type="ECO:0000256" key="4">
    <source>
        <dbReference type="PROSITE-ProRule" id="PRU00175"/>
    </source>
</evidence>
<dbReference type="InterPro" id="IPR017907">
    <property type="entry name" value="Znf_RING_CS"/>
</dbReference>
<feature type="domain" description="RING-type" evidence="5">
    <location>
        <begin position="15"/>
        <end position="62"/>
    </location>
</feature>
<dbReference type="EMBL" id="JARBDR010000440">
    <property type="protein sequence ID" value="KAJ8312779.1"/>
    <property type="molecule type" value="Genomic_DNA"/>
</dbReference>
<dbReference type="SUPFAM" id="SSF57850">
    <property type="entry name" value="RING/U-box"/>
    <property type="match status" value="1"/>
</dbReference>
<sequence>MAESVGSEDTYLNSCPICLETFKTPRTLPCLHTFCQTCLSSFITSCFKQNKRAFGFECPVCRAATAVPSDVNVEKWTVRFTSYRINGRKRTEINGQIM</sequence>
<name>A0ABQ9F636_TEGGR</name>
<keyword evidence="3" id="KW-0862">Zinc</keyword>
<dbReference type="PANTHER" id="PTHR25462">
    <property type="entry name" value="BONUS, ISOFORM C-RELATED"/>
    <property type="match status" value="1"/>
</dbReference>
<dbReference type="SMART" id="SM00184">
    <property type="entry name" value="RING"/>
    <property type="match status" value="1"/>
</dbReference>
<dbReference type="PROSITE" id="PS00518">
    <property type="entry name" value="ZF_RING_1"/>
    <property type="match status" value="1"/>
</dbReference>
<dbReference type="Proteomes" id="UP001217089">
    <property type="component" value="Unassembled WGS sequence"/>
</dbReference>
<dbReference type="PROSITE" id="PS50089">
    <property type="entry name" value="ZF_RING_2"/>
    <property type="match status" value="1"/>
</dbReference>
<organism evidence="6 7">
    <name type="scientific">Tegillarca granosa</name>
    <name type="common">Malaysian cockle</name>
    <name type="synonym">Anadara granosa</name>
    <dbReference type="NCBI Taxonomy" id="220873"/>
    <lineage>
        <taxon>Eukaryota</taxon>
        <taxon>Metazoa</taxon>
        <taxon>Spiralia</taxon>
        <taxon>Lophotrochozoa</taxon>
        <taxon>Mollusca</taxon>
        <taxon>Bivalvia</taxon>
        <taxon>Autobranchia</taxon>
        <taxon>Pteriomorphia</taxon>
        <taxon>Arcoida</taxon>
        <taxon>Arcoidea</taxon>
        <taxon>Arcidae</taxon>
        <taxon>Tegillarca</taxon>
    </lineage>
</organism>
<dbReference type="Pfam" id="PF13445">
    <property type="entry name" value="zf-RING_UBOX"/>
    <property type="match status" value="1"/>
</dbReference>
<evidence type="ECO:0000256" key="2">
    <source>
        <dbReference type="ARBA" id="ARBA00022771"/>
    </source>
</evidence>
<keyword evidence="2 4" id="KW-0863">Zinc-finger</keyword>
<dbReference type="PANTHER" id="PTHR25462:SF296">
    <property type="entry name" value="MEIOTIC P26, ISOFORM F"/>
    <property type="match status" value="1"/>
</dbReference>
<dbReference type="InterPro" id="IPR013083">
    <property type="entry name" value="Znf_RING/FYVE/PHD"/>
</dbReference>
<keyword evidence="1" id="KW-0479">Metal-binding</keyword>
<protein>
    <recommendedName>
        <fullName evidence="5">RING-type domain-containing protein</fullName>
    </recommendedName>
</protein>
<evidence type="ECO:0000256" key="1">
    <source>
        <dbReference type="ARBA" id="ARBA00022723"/>
    </source>
</evidence>
<dbReference type="InterPro" id="IPR001841">
    <property type="entry name" value="Znf_RING"/>
</dbReference>
<reference evidence="6 7" key="1">
    <citation type="submission" date="2022-12" db="EMBL/GenBank/DDBJ databases">
        <title>Chromosome-level genome of Tegillarca granosa.</title>
        <authorList>
            <person name="Kim J."/>
        </authorList>
    </citation>
    <scope>NUCLEOTIDE SEQUENCE [LARGE SCALE GENOMIC DNA]</scope>
    <source>
        <strain evidence="6">Teg-2019</strain>
        <tissue evidence="6">Adductor muscle</tissue>
    </source>
</reference>
<gene>
    <name evidence="6" type="ORF">KUTeg_010152</name>
</gene>
<evidence type="ECO:0000313" key="7">
    <source>
        <dbReference type="Proteomes" id="UP001217089"/>
    </source>
</evidence>
<accession>A0ABQ9F636</accession>
<comment type="caution">
    <text evidence="6">The sequence shown here is derived from an EMBL/GenBank/DDBJ whole genome shotgun (WGS) entry which is preliminary data.</text>
</comment>
<dbReference type="InterPro" id="IPR027370">
    <property type="entry name" value="Znf-RING_euk"/>
</dbReference>
<dbReference type="Gene3D" id="3.30.40.10">
    <property type="entry name" value="Zinc/RING finger domain, C3HC4 (zinc finger)"/>
    <property type="match status" value="1"/>
</dbReference>
<evidence type="ECO:0000259" key="5">
    <source>
        <dbReference type="PROSITE" id="PS50089"/>
    </source>
</evidence>
<evidence type="ECO:0000313" key="6">
    <source>
        <dbReference type="EMBL" id="KAJ8312779.1"/>
    </source>
</evidence>
<evidence type="ECO:0000256" key="3">
    <source>
        <dbReference type="ARBA" id="ARBA00022833"/>
    </source>
</evidence>